<dbReference type="PANTHER" id="PTHR11006">
    <property type="entry name" value="PROTEIN ARGININE N-METHYLTRANSFERASE"/>
    <property type="match status" value="1"/>
</dbReference>
<dbReference type="GO" id="GO:0016274">
    <property type="term" value="F:protein-arginine N-methyltransferase activity"/>
    <property type="evidence" value="ECO:0007669"/>
    <property type="project" value="InterPro"/>
</dbReference>
<keyword evidence="1 5" id="KW-0489">Methyltransferase</keyword>
<evidence type="ECO:0000313" key="7">
    <source>
        <dbReference type="EMBL" id="QEG03054.1"/>
    </source>
</evidence>
<proteinExistence type="evidence at transcript level"/>
<feature type="domain" description="Protein arginine N-methyltransferase" evidence="6">
    <location>
        <begin position="300"/>
        <end position="401"/>
    </location>
</feature>
<sequence>MQVYLFVLKPPAFSTSTALRHLLYSFRCPFSLFFGERLTPSPIPLARSMSSLAAGKHCAFQLLLNPLTGESEWIVVNEKDDDDVDETAFSASRSVLAATSYLDMLNDSRRNRAFRLAIEKTITGPCHVLDIGAGTGLLSMMAARAMMECTARGEAKVFACESYLPMGKLMRKILRANGMERTVKLFHKRSDELQVGVDFDCRASVLVSEILDSELLGEGLIPTLQHAHDMLLTDNAKTVPYRAITYGQLVESTFLWKLNDLHGNEVGASDGIYLSSVGLEKIINAKPQQYAMHLNSLCSEMRLLSEPFKIFEFDFWRRPDSHGETYIWIKPTDDGKVHAVVTWWVLQLDREGSLLYSTAPNWVVSSKTEGLDCWCDHWRQTVWFIPGEGVSVSRDTNVLFKAVHNATSVSYFLRDDKSTVCNSFQTHDCHLFLSPERIGIYGEKDMRSAFLIAVKNALQRLRVSPLCVVADDSILLTILAASLSETSKVISSFHGFQGKGCAYVQAASVANGFSMDRIHILNKSISSLQSDDTPWKVDLFLAEPFYHGNEGMLPWQNLRFWKDRSLLDPILSKDAIVLPCKGILKVCAMYLPDLWKSRCCLEDIEGFDHSIANETLGACGNLPPSLKGCFLAYFIWQCGEIKELSDVFSIMDFNFSEPLHACYGKIRMEFSEPGICHGLVLWIDWLLDEENSIVISTGPG</sequence>
<dbReference type="InterPro" id="IPR029063">
    <property type="entry name" value="SAM-dependent_MTases_sf"/>
</dbReference>
<evidence type="ECO:0000259" key="6">
    <source>
        <dbReference type="Pfam" id="PF22528"/>
    </source>
</evidence>
<dbReference type="FunFam" id="2.70.160.11:FF:000017">
    <property type="entry name" value="Protein arginine N-methyltransferase 1.6"/>
    <property type="match status" value="1"/>
</dbReference>
<name>A0A5B9MSY6_CYMEN</name>
<dbReference type="GO" id="GO:0042054">
    <property type="term" value="F:histone methyltransferase activity"/>
    <property type="evidence" value="ECO:0007669"/>
    <property type="project" value="TreeGrafter"/>
</dbReference>
<dbReference type="GO" id="GO:0032259">
    <property type="term" value="P:methylation"/>
    <property type="evidence" value="ECO:0007669"/>
    <property type="project" value="UniProtKB-KW"/>
</dbReference>
<keyword evidence="2 5" id="KW-0808">Transferase</keyword>
<evidence type="ECO:0000256" key="4">
    <source>
        <dbReference type="ARBA" id="ARBA00022737"/>
    </source>
</evidence>
<dbReference type="InterPro" id="IPR055135">
    <property type="entry name" value="PRMT_dom"/>
</dbReference>
<dbReference type="EMBL" id="MK470577">
    <property type="protein sequence ID" value="QEG03054.1"/>
    <property type="molecule type" value="mRNA"/>
</dbReference>
<evidence type="ECO:0000256" key="2">
    <source>
        <dbReference type="ARBA" id="ARBA00022679"/>
    </source>
</evidence>
<keyword evidence="3 5" id="KW-0949">S-adenosyl-L-methionine</keyword>
<dbReference type="PANTHER" id="PTHR11006:SF4">
    <property type="entry name" value="PROTEIN ARGININE N-METHYLTRANSFERASE 7"/>
    <property type="match status" value="1"/>
</dbReference>
<dbReference type="PROSITE" id="PS51678">
    <property type="entry name" value="SAM_MT_PRMT"/>
    <property type="match status" value="2"/>
</dbReference>
<keyword evidence="4" id="KW-0677">Repeat</keyword>
<dbReference type="InterPro" id="IPR025799">
    <property type="entry name" value="Arg_MeTrfase"/>
</dbReference>
<dbReference type="FunFam" id="3.40.50.150:FF:000070">
    <property type="entry name" value="Protein arginine N-methyltransferase 7"/>
    <property type="match status" value="1"/>
</dbReference>
<evidence type="ECO:0000256" key="5">
    <source>
        <dbReference type="PROSITE-ProRule" id="PRU01015"/>
    </source>
</evidence>
<dbReference type="AlphaFoldDB" id="A0A5B9MSY6"/>
<evidence type="ECO:0000256" key="1">
    <source>
        <dbReference type="ARBA" id="ARBA00022603"/>
    </source>
</evidence>
<evidence type="ECO:0000256" key="3">
    <source>
        <dbReference type="ARBA" id="ARBA00022691"/>
    </source>
</evidence>
<dbReference type="SUPFAM" id="SSF53335">
    <property type="entry name" value="S-adenosyl-L-methionine-dependent methyltransferases"/>
    <property type="match status" value="2"/>
</dbReference>
<dbReference type="Gene3D" id="2.70.160.11">
    <property type="entry name" value="Hnrnp arginine n-methyltransferase1"/>
    <property type="match status" value="2"/>
</dbReference>
<accession>A0A5B9MSY6</accession>
<dbReference type="Gene3D" id="3.40.50.150">
    <property type="entry name" value="Vaccinia Virus protein VP39"/>
    <property type="match status" value="2"/>
</dbReference>
<reference evidence="7" key="1">
    <citation type="journal article" date="2015" name="PLoS ONE">
        <title>Digital Gene Expression Analysis Based on De Novo Transcriptome Assembly Reveals New Genes Associated with Floral Organ Differentiation of the Orchid Plant Cymbidium ensifolium.</title>
        <authorList>
            <person name="Yang F."/>
            <person name="Zhu G."/>
        </authorList>
    </citation>
    <scope>NUCLEOTIDE SEQUENCE</scope>
</reference>
<protein>
    <submittedName>
        <fullName evidence="7">Arginine N-methyltransferase 7 isoform X1</fullName>
    </submittedName>
</protein>
<dbReference type="FunFam" id="3.40.50.150:FF:000167">
    <property type="entry name" value="Protein arginine N-methyltransferase"/>
    <property type="match status" value="1"/>
</dbReference>
<dbReference type="Pfam" id="PF22528">
    <property type="entry name" value="PRMT_C"/>
    <property type="match status" value="1"/>
</dbReference>
<organism evidence="7">
    <name type="scientific">Cymbidium ensifolium</name>
    <name type="common">Orchid</name>
    <name type="synonym">Epidendrum ensifolium</name>
    <dbReference type="NCBI Taxonomy" id="78740"/>
    <lineage>
        <taxon>Eukaryota</taxon>
        <taxon>Viridiplantae</taxon>
        <taxon>Streptophyta</taxon>
        <taxon>Embryophyta</taxon>
        <taxon>Tracheophyta</taxon>
        <taxon>Spermatophyta</taxon>
        <taxon>Magnoliopsida</taxon>
        <taxon>Liliopsida</taxon>
        <taxon>Asparagales</taxon>
        <taxon>Orchidaceae</taxon>
        <taxon>Epidendroideae</taxon>
        <taxon>Cymbidieae</taxon>
        <taxon>Cymbidiinae</taxon>
        <taxon>Cymbidium</taxon>
    </lineage>
</organism>